<comment type="cofactor">
    <cofactor evidence="1">
        <name>pyridoxal 5'-phosphate</name>
        <dbReference type="ChEBI" id="CHEBI:597326"/>
    </cofactor>
</comment>
<dbReference type="PANTHER" id="PTHR43094:SF1">
    <property type="entry name" value="AMINOTRANSFERASE CLASS-III"/>
    <property type="match status" value="1"/>
</dbReference>
<comment type="similarity">
    <text evidence="2 6">Belongs to the class-III pyridoxal-phosphate-dependent aminotransferase family.</text>
</comment>
<evidence type="ECO:0000256" key="5">
    <source>
        <dbReference type="ARBA" id="ARBA00022898"/>
    </source>
</evidence>
<sequence length="450" mass="49677">MNKSELQQQDREHLLHPFTDFHELGEQGTRVITGAEGVYITDIDGHKMLDGMSGLWCCNLGYSRREISDAIYEQLNTLPFYNSFFQCTTVPSIELADALAAVAPAHMNNVFFTGSGSEANDTNLRIIRRYWDLMERPEKRIVISRKNAYHGSTIGGASLGGMSGMHKQFQALDYIEHIQQPYWFGEGGDMSPEEFGVYAARCLDEKIQELGPENVAAFIAEPIQGAGGVIIPPETYWPEVKKVLDQYGDILLVMDEVIFGFGRTGEWFGADYYGMQPDLMTFAKAVTNGYFPLGGTMVGDRVAEVIKAKGGEFTHGYTYSAHPAACKAGLATINILRNEKIIENVRENTAPYLAKRWAELADHPIVGEARSLGLVGALELVKDKSSRARFDDKCTAGGVCRDLSIKNGLVMRATGDTMIIAPPLILTKEQVDELVEKARRALDDTAKALA</sequence>
<dbReference type="Proteomes" id="UP001209730">
    <property type="component" value="Unassembled WGS sequence"/>
</dbReference>
<dbReference type="GO" id="GO:0030170">
    <property type="term" value="F:pyridoxal phosphate binding"/>
    <property type="evidence" value="ECO:0007669"/>
    <property type="project" value="InterPro"/>
</dbReference>
<dbReference type="GO" id="GO:0008483">
    <property type="term" value="F:transaminase activity"/>
    <property type="evidence" value="ECO:0007669"/>
    <property type="project" value="UniProtKB-KW"/>
</dbReference>
<dbReference type="InterPro" id="IPR049704">
    <property type="entry name" value="Aminotrans_3_PPA_site"/>
</dbReference>
<dbReference type="Pfam" id="PF00202">
    <property type="entry name" value="Aminotran_3"/>
    <property type="match status" value="1"/>
</dbReference>
<dbReference type="PIRSF" id="PIRSF000521">
    <property type="entry name" value="Transaminase_4ab_Lys_Orn"/>
    <property type="match status" value="1"/>
</dbReference>
<dbReference type="PROSITE" id="PS00600">
    <property type="entry name" value="AA_TRANSFER_CLASS_3"/>
    <property type="match status" value="1"/>
</dbReference>
<dbReference type="OrthoDB" id="9801052at2"/>
<dbReference type="SUPFAM" id="SSF53383">
    <property type="entry name" value="PLP-dependent transferases"/>
    <property type="match status" value="1"/>
</dbReference>
<dbReference type="GeneID" id="76607753"/>
<reference evidence="8" key="3">
    <citation type="submission" date="2022-11" db="EMBL/GenBank/DDBJ databases">
        <title>Chitin-degrading and fungicidal potential of chitinolytic bacterial strains from marine environment of the Pacific Ocean regions.</title>
        <authorList>
            <person name="Pentekhina I."/>
            <person name="Nedashkovskaya O."/>
            <person name="Seitkalieva A."/>
            <person name="Podvolotskaya A."/>
            <person name="Tekutyeva L."/>
            <person name="Balabanova L."/>
        </authorList>
    </citation>
    <scope>NUCLEOTIDE SEQUENCE</scope>
    <source>
        <strain evidence="8">KMM 6838</strain>
    </source>
</reference>
<keyword evidence="4 7" id="KW-0808">Transferase</keyword>
<evidence type="ECO:0000313" key="9">
    <source>
        <dbReference type="Proteomes" id="UP000076077"/>
    </source>
</evidence>
<dbReference type="FunFam" id="3.40.640.10:FF:000014">
    <property type="entry name" value="Adenosylmethionine-8-amino-7-oxononanoate aminotransferase, probable"/>
    <property type="match status" value="1"/>
</dbReference>
<dbReference type="PANTHER" id="PTHR43094">
    <property type="entry name" value="AMINOTRANSFERASE"/>
    <property type="match status" value="1"/>
</dbReference>
<dbReference type="Proteomes" id="UP000076077">
    <property type="component" value="Chromosome"/>
</dbReference>
<gene>
    <name evidence="7" type="ORF">A3224_06785</name>
    <name evidence="8" type="ORF">OQJ68_08700</name>
</gene>
<organism evidence="7 9">
    <name type="scientific">Microbulbifer thermotolerans</name>
    <dbReference type="NCBI Taxonomy" id="252514"/>
    <lineage>
        <taxon>Bacteria</taxon>
        <taxon>Pseudomonadati</taxon>
        <taxon>Pseudomonadota</taxon>
        <taxon>Gammaproteobacteria</taxon>
        <taxon>Cellvibrionales</taxon>
        <taxon>Microbulbiferaceae</taxon>
        <taxon>Microbulbifer</taxon>
    </lineage>
</organism>
<dbReference type="KEGG" id="mthd:A3224_06785"/>
<dbReference type="CDD" id="cd00610">
    <property type="entry name" value="OAT_like"/>
    <property type="match status" value="1"/>
</dbReference>
<keyword evidence="5 6" id="KW-0663">Pyridoxal phosphate</keyword>
<reference evidence="9" key="2">
    <citation type="submission" date="2016-03" db="EMBL/GenBank/DDBJ databases">
        <authorList>
            <person name="Lee Y.-S."/>
            <person name="Choi Y.-L."/>
        </authorList>
    </citation>
    <scope>NUCLEOTIDE SEQUENCE [LARGE SCALE GENOMIC DNA]</scope>
    <source>
        <strain evidence="9">DAU221</strain>
    </source>
</reference>
<dbReference type="InterPro" id="IPR015424">
    <property type="entry name" value="PyrdxlP-dep_Trfase"/>
</dbReference>
<evidence type="ECO:0000256" key="4">
    <source>
        <dbReference type="ARBA" id="ARBA00022679"/>
    </source>
</evidence>
<keyword evidence="3 7" id="KW-0032">Aminotransferase</keyword>
<dbReference type="EMBL" id="JAPHQB010000011">
    <property type="protein sequence ID" value="MCX2801861.1"/>
    <property type="molecule type" value="Genomic_DNA"/>
</dbReference>
<proteinExistence type="inferred from homology"/>
<evidence type="ECO:0000256" key="1">
    <source>
        <dbReference type="ARBA" id="ARBA00001933"/>
    </source>
</evidence>
<dbReference type="Gene3D" id="3.40.640.10">
    <property type="entry name" value="Type I PLP-dependent aspartate aminotransferase-like (Major domain)"/>
    <property type="match status" value="1"/>
</dbReference>
<dbReference type="InterPro" id="IPR015422">
    <property type="entry name" value="PyrdxlP-dep_Trfase_small"/>
</dbReference>
<protein>
    <submittedName>
        <fullName evidence="7 8">Aminotransferase</fullName>
    </submittedName>
</protein>
<dbReference type="InterPro" id="IPR015421">
    <property type="entry name" value="PyrdxlP-dep_Trfase_major"/>
</dbReference>
<dbReference type="NCBIfam" id="NF005682">
    <property type="entry name" value="PRK07480.1"/>
    <property type="match status" value="1"/>
</dbReference>
<dbReference type="RefSeq" id="WP_067152823.1">
    <property type="nucleotide sequence ID" value="NZ_CP014864.1"/>
</dbReference>
<reference evidence="7" key="1">
    <citation type="submission" date="2016-03" db="EMBL/GenBank/DDBJ databases">
        <authorList>
            <person name="Ploux O."/>
        </authorList>
    </citation>
    <scope>NUCLEOTIDE SEQUENCE [LARGE SCALE GENOMIC DNA]</scope>
    <source>
        <strain evidence="7">DAU221</strain>
    </source>
</reference>
<evidence type="ECO:0000256" key="2">
    <source>
        <dbReference type="ARBA" id="ARBA00008954"/>
    </source>
</evidence>
<accession>A0A143HLD3</accession>
<name>A0A143HLD3_MICTH</name>
<dbReference type="InterPro" id="IPR005814">
    <property type="entry name" value="Aminotrans_3"/>
</dbReference>
<evidence type="ECO:0000256" key="6">
    <source>
        <dbReference type="RuleBase" id="RU003560"/>
    </source>
</evidence>
<dbReference type="Gene3D" id="3.90.1150.10">
    <property type="entry name" value="Aspartate Aminotransferase, domain 1"/>
    <property type="match status" value="1"/>
</dbReference>
<dbReference type="STRING" id="252514.A3224_06785"/>
<dbReference type="EMBL" id="CP014864">
    <property type="protein sequence ID" value="AMX02327.1"/>
    <property type="molecule type" value="Genomic_DNA"/>
</dbReference>
<evidence type="ECO:0000256" key="3">
    <source>
        <dbReference type="ARBA" id="ARBA00022576"/>
    </source>
</evidence>
<evidence type="ECO:0000313" key="8">
    <source>
        <dbReference type="EMBL" id="MCX2801861.1"/>
    </source>
</evidence>
<keyword evidence="9" id="KW-1185">Reference proteome</keyword>
<dbReference type="AlphaFoldDB" id="A0A143HLD3"/>
<evidence type="ECO:0000313" key="7">
    <source>
        <dbReference type="EMBL" id="AMX02327.1"/>
    </source>
</evidence>